<sequence length="176" mass="19271">MRASLSIVLCGLGSLGPLAAAPARAADLDIRLQIPQLDVAEYHRPYVAAWLERPDQSVAANLAVWYDLRKRDHEGEKYLKDLRQWWRRSGRDLQMPADGISGATRAVGDYELKFVPGEAPLAALPAGDYQLVVEAARESGGRELLKIPFSWPVQKASALQAQGNSELGTVTLALRP</sequence>
<organism evidence="2 3">
    <name type="scientific">Solimonas terrae</name>
    <dbReference type="NCBI Taxonomy" id="1396819"/>
    <lineage>
        <taxon>Bacteria</taxon>
        <taxon>Pseudomonadati</taxon>
        <taxon>Pseudomonadota</taxon>
        <taxon>Gammaproteobacteria</taxon>
        <taxon>Nevskiales</taxon>
        <taxon>Nevskiaceae</taxon>
        <taxon>Solimonas</taxon>
    </lineage>
</organism>
<dbReference type="PIRSF" id="PIRSF014995">
    <property type="entry name" value="UCP014995"/>
    <property type="match status" value="1"/>
</dbReference>
<dbReference type="EMBL" id="JAAMOW010000011">
    <property type="protein sequence ID" value="NGY06827.1"/>
    <property type="molecule type" value="Genomic_DNA"/>
</dbReference>
<name>A0A6M2BYF4_9GAMM</name>
<dbReference type="RefSeq" id="WP_166261150.1">
    <property type="nucleotide sequence ID" value="NZ_JAAMOW010000011.1"/>
</dbReference>
<dbReference type="Pfam" id="PF10029">
    <property type="entry name" value="DUF2271"/>
    <property type="match status" value="1"/>
</dbReference>
<keyword evidence="1" id="KW-0732">Signal</keyword>
<dbReference type="Proteomes" id="UP000472676">
    <property type="component" value="Unassembled WGS sequence"/>
</dbReference>
<evidence type="ECO:0000313" key="2">
    <source>
        <dbReference type="EMBL" id="NGY06827.1"/>
    </source>
</evidence>
<dbReference type="InterPro" id="IPR014469">
    <property type="entry name" value="DUF2271"/>
</dbReference>
<comment type="caution">
    <text evidence="2">The sequence shown here is derived from an EMBL/GenBank/DDBJ whole genome shotgun (WGS) entry which is preliminary data.</text>
</comment>
<gene>
    <name evidence="2" type="ORF">G7Y85_18795</name>
</gene>
<accession>A0A6M2BYF4</accession>
<dbReference type="AlphaFoldDB" id="A0A6M2BYF4"/>
<feature type="signal peptide" evidence="1">
    <location>
        <begin position="1"/>
        <end position="25"/>
    </location>
</feature>
<evidence type="ECO:0000313" key="3">
    <source>
        <dbReference type="Proteomes" id="UP000472676"/>
    </source>
</evidence>
<protein>
    <submittedName>
        <fullName evidence="2">DUF2271 domain-containing protein</fullName>
    </submittedName>
</protein>
<feature type="chain" id="PRO_5026771084" evidence="1">
    <location>
        <begin position="26"/>
        <end position="176"/>
    </location>
</feature>
<proteinExistence type="predicted"/>
<reference evidence="2 3" key="1">
    <citation type="journal article" date="2014" name="Int. J. Syst. Evol. Microbiol.">
        <title>Solimonas terrae sp. nov., isolated from soil.</title>
        <authorList>
            <person name="Kim S.J."/>
            <person name="Moon J.Y."/>
            <person name="Weon H.Y."/>
            <person name="Ahn J.H."/>
            <person name="Chen W.M."/>
            <person name="Kwon S.W."/>
        </authorList>
    </citation>
    <scope>NUCLEOTIDE SEQUENCE [LARGE SCALE GENOMIC DNA]</scope>
    <source>
        <strain evidence="2 3">KIS83-12</strain>
    </source>
</reference>
<evidence type="ECO:0000256" key="1">
    <source>
        <dbReference type="SAM" id="SignalP"/>
    </source>
</evidence>
<keyword evidence="3" id="KW-1185">Reference proteome</keyword>